<comment type="caution">
    <text evidence="3">The sequence shown here is derived from an EMBL/GenBank/DDBJ whole genome shotgun (WGS) entry which is preliminary data.</text>
</comment>
<feature type="DNA-binding region" description="HMG box" evidence="1">
    <location>
        <begin position="53"/>
        <end position="131"/>
    </location>
</feature>
<evidence type="ECO:0000313" key="3">
    <source>
        <dbReference type="EMBL" id="PKY46818.1"/>
    </source>
</evidence>
<evidence type="ECO:0000259" key="2">
    <source>
        <dbReference type="PROSITE" id="PS50118"/>
    </source>
</evidence>
<dbReference type="VEuPathDB" id="FungiDB:FUN_008285"/>
<dbReference type="SUPFAM" id="SSF47095">
    <property type="entry name" value="HMG-box"/>
    <property type="match status" value="1"/>
</dbReference>
<dbReference type="GO" id="GO:0003677">
    <property type="term" value="F:DNA binding"/>
    <property type="evidence" value="ECO:0007669"/>
    <property type="project" value="UniProtKB-UniRule"/>
</dbReference>
<sequence>MTRAIKKACSNESNEDLIKKYGKVLDEVQDILTGTISNGQTPTANELSIKGDSKKPTNSSMLCINHLIKTCGLMEEVRKVEGTSKRTMQIARKLGGILWKRMDCHGPNKLFFIELAQELRQIHKSKFPNYKPTSKKSAIRQFKFKQFKQFKHNDHIHIMNDLQQNYLPQQQQFSPPLTQQYFSDSPPQQFSQQYFSDLSDLSYQSTNSKISIYFSIK</sequence>
<evidence type="ECO:0000256" key="1">
    <source>
        <dbReference type="PROSITE-ProRule" id="PRU00267"/>
    </source>
</evidence>
<dbReference type="AlphaFoldDB" id="A0A2I1GJK9"/>
<dbReference type="PROSITE" id="PS50118">
    <property type="entry name" value="HMG_BOX_2"/>
    <property type="match status" value="1"/>
</dbReference>
<keyword evidence="4" id="KW-1185">Reference proteome</keyword>
<feature type="non-terminal residue" evidence="3">
    <location>
        <position position="1"/>
    </location>
</feature>
<reference evidence="3 4" key="1">
    <citation type="submission" date="2015-10" db="EMBL/GenBank/DDBJ databases">
        <title>Genome analyses suggest a sexual origin of heterokaryosis in a supposedly ancient asexual fungus.</title>
        <authorList>
            <person name="Ropars J."/>
            <person name="Sedzielewska K."/>
            <person name="Noel J."/>
            <person name="Charron P."/>
            <person name="Farinelli L."/>
            <person name="Marton T."/>
            <person name="Kruger M."/>
            <person name="Pelin A."/>
            <person name="Brachmann A."/>
            <person name="Corradi N."/>
        </authorList>
    </citation>
    <scope>NUCLEOTIDE SEQUENCE [LARGE SCALE GENOMIC DNA]</scope>
    <source>
        <strain evidence="3 4">A4</strain>
    </source>
</reference>
<keyword evidence="1" id="KW-0238">DNA-binding</keyword>
<organism evidence="3 4">
    <name type="scientific">Rhizophagus irregularis</name>
    <dbReference type="NCBI Taxonomy" id="588596"/>
    <lineage>
        <taxon>Eukaryota</taxon>
        <taxon>Fungi</taxon>
        <taxon>Fungi incertae sedis</taxon>
        <taxon>Mucoromycota</taxon>
        <taxon>Glomeromycotina</taxon>
        <taxon>Glomeromycetes</taxon>
        <taxon>Glomerales</taxon>
        <taxon>Glomeraceae</taxon>
        <taxon>Rhizophagus</taxon>
    </lineage>
</organism>
<keyword evidence="1" id="KW-0539">Nucleus</keyword>
<dbReference type="EMBL" id="LLXI01000488">
    <property type="protein sequence ID" value="PKY46818.1"/>
    <property type="molecule type" value="Genomic_DNA"/>
</dbReference>
<dbReference type="GO" id="GO:0005634">
    <property type="term" value="C:nucleus"/>
    <property type="evidence" value="ECO:0007669"/>
    <property type="project" value="UniProtKB-UniRule"/>
</dbReference>
<dbReference type="InterPro" id="IPR009071">
    <property type="entry name" value="HMG_box_dom"/>
</dbReference>
<name>A0A2I1GJK9_9GLOM</name>
<accession>A0A2I1GJK9</accession>
<dbReference type="VEuPathDB" id="FungiDB:RhiirFUN_008648"/>
<proteinExistence type="predicted"/>
<dbReference type="VEuPathDB" id="FungiDB:RhiirA1_447531"/>
<gene>
    <name evidence="3" type="ORF">RhiirA4_402854</name>
</gene>
<dbReference type="Proteomes" id="UP000234323">
    <property type="component" value="Unassembled WGS sequence"/>
</dbReference>
<evidence type="ECO:0000313" key="4">
    <source>
        <dbReference type="Proteomes" id="UP000234323"/>
    </source>
</evidence>
<dbReference type="InterPro" id="IPR036910">
    <property type="entry name" value="HMG_box_dom_sf"/>
</dbReference>
<protein>
    <recommendedName>
        <fullName evidence="2">HMG box domain-containing protein</fullName>
    </recommendedName>
</protein>
<feature type="domain" description="HMG box" evidence="2">
    <location>
        <begin position="53"/>
        <end position="131"/>
    </location>
</feature>